<comment type="caution">
    <text evidence="2">The sequence shown here is derived from an EMBL/GenBank/DDBJ whole genome shotgun (WGS) entry which is preliminary data.</text>
</comment>
<proteinExistence type="predicted"/>
<evidence type="ECO:0000313" key="3">
    <source>
        <dbReference type="Proteomes" id="UP000037939"/>
    </source>
</evidence>
<dbReference type="Proteomes" id="UP000037939">
    <property type="component" value="Unassembled WGS sequence"/>
</dbReference>
<dbReference type="PANTHER" id="PTHR37314:SF5">
    <property type="entry name" value="SLR0142 PROTEIN"/>
    <property type="match status" value="1"/>
</dbReference>
<dbReference type="Pfam" id="PF06912">
    <property type="entry name" value="DUF1275"/>
    <property type="match status" value="1"/>
</dbReference>
<feature type="transmembrane region" description="Helical" evidence="1">
    <location>
        <begin position="201"/>
        <end position="221"/>
    </location>
</feature>
<dbReference type="PANTHER" id="PTHR37314">
    <property type="entry name" value="SLR0142 PROTEIN"/>
    <property type="match status" value="1"/>
</dbReference>
<dbReference type="RefSeq" id="WP_053936102.1">
    <property type="nucleotide sequence ID" value="NZ_LAQT01000001.1"/>
</dbReference>
<feature type="transmembrane region" description="Helical" evidence="1">
    <location>
        <begin position="115"/>
        <end position="138"/>
    </location>
</feature>
<protein>
    <recommendedName>
        <fullName evidence="4">DUF1275 domain-containing protein</fullName>
    </recommendedName>
</protein>
<keyword evidence="1" id="KW-0812">Transmembrane</keyword>
<feature type="transmembrane region" description="Helical" evidence="1">
    <location>
        <begin position="55"/>
        <end position="78"/>
    </location>
</feature>
<dbReference type="AlphaFoldDB" id="A0A0N0GR80"/>
<dbReference type="STRING" id="857265.WG78_02085"/>
<dbReference type="EMBL" id="LAQT01000001">
    <property type="protein sequence ID" value="KPC55408.1"/>
    <property type="molecule type" value="Genomic_DNA"/>
</dbReference>
<feature type="transmembrane region" description="Helical" evidence="1">
    <location>
        <begin position="12"/>
        <end position="35"/>
    </location>
</feature>
<reference evidence="2 3" key="1">
    <citation type="submission" date="2015-07" db="EMBL/GenBank/DDBJ databases">
        <title>Draft genome sequence of the Amantichitinum ursilacus IGB-41, a new chitin-degrading bacterium.</title>
        <authorList>
            <person name="Kirstahler P."/>
            <person name="Guenther M."/>
            <person name="Grumaz C."/>
            <person name="Rupp S."/>
            <person name="Zibek S."/>
            <person name="Sohn K."/>
        </authorList>
    </citation>
    <scope>NUCLEOTIDE SEQUENCE [LARGE SCALE GENOMIC DNA]</scope>
    <source>
        <strain evidence="2 3">IGB-41</strain>
    </source>
</reference>
<evidence type="ECO:0000313" key="2">
    <source>
        <dbReference type="EMBL" id="KPC55408.1"/>
    </source>
</evidence>
<dbReference type="PATRIC" id="fig|857265.3.peg.436"/>
<accession>A0A0N0GR80</accession>
<dbReference type="InterPro" id="IPR010699">
    <property type="entry name" value="DUF1275"/>
</dbReference>
<gene>
    <name evidence="2" type="ORF">WG78_02085</name>
</gene>
<keyword evidence="1" id="KW-0472">Membrane</keyword>
<keyword evidence="1" id="KW-1133">Transmembrane helix</keyword>
<evidence type="ECO:0000256" key="1">
    <source>
        <dbReference type="SAM" id="Phobius"/>
    </source>
</evidence>
<name>A0A0N0GR80_9NEIS</name>
<keyword evidence="3" id="KW-1185">Reference proteome</keyword>
<feature type="transmembrane region" description="Helical" evidence="1">
    <location>
        <begin position="90"/>
        <end position="109"/>
    </location>
</feature>
<dbReference type="OrthoDB" id="5125627at2"/>
<evidence type="ECO:0008006" key="4">
    <source>
        <dbReference type="Google" id="ProtNLM"/>
    </source>
</evidence>
<feature type="transmembrane region" description="Helical" evidence="1">
    <location>
        <begin position="177"/>
        <end position="195"/>
    </location>
</feature>
<sequence length="228" mass="23574">MKLPERDITLGVSYGFVAGYVDTLGFIALSGLFTAHVTGNFVLIGATLAHFGHGVLLKLVAFAAFVLMVALTRLLLLAVPTAHALTFTRVLQVALLAGFMALGIASRGLELDAPLSLVCGATGAAAMAVQNAVSRILLPSIAPTTVMTGNVTQLVIDVVDVLRCAASAEVKKRISHFFWPVVAFAGGAIGGAYAWMEFGFVGLVLPMAVLLALVGVDRVGLGGRAVNV</sequence>
<organism evidence="2 3">
    <name type="scientific">Amantichitinum ursilacus</name>
    <dbReference type="NCBI Taxonomy" id="857265"/>
    <lineage>
        <taxon>Bacteria</taxon>
        <taxon>Pseudomonadati</taxon>
        <taxon>Pseudomonadota</taxon>
        <taxon>Betaproteobacteria</taxon>
        <taxon>Neisseriales</taxon>
        <taxon>Chitinibacteraceae</taxon>
        <taxon>Amantichitinum</taxon>
    </lineage>
</organism>